<accession>A0ABZ0IK54</accession>
<evidence type="ECO:0008006" key="3">
    <source>
        <dbReference type="Google" id="ProtNLM"/>
    </source>
</evidence>
<gene>
    <name evidence="1" type="ORF">RT717_20180</name>
</gene>
<dbReference type="RefSeq" id="WP_317488162.1">
    <property type="nucleotide sequence ID" value="NZ_CP136051.1"/>
</dbReference>
<dbReference type="Proteomes" id="UP001302349">
    <property type="component" value="Chromosome"/>
</dbReference>
<name>A0ABZ0IK54_9BACT</name>
<dbReference type="PROSITE" id="PS51257">
    <property type="entry name" value="PROKAR_LIPOPROTEIN"/>
    <property type="match status" value="1"/>
</dbReference>
<reference evidence="1 2" key="1">
    <citation type="journal article" date="2023" name="Microbiol. Resour. Announc.">
        <title>Complete Genome Sequence of Imperialibacter roseus strain P4T.</title>
        <authorList>
            <person name="Tizabi D.R."/>
            <person name="Bachvaroff T."/>
            <person name="Hill R.T."/>
        </authorList>
    </citation>
    <scope>NUCLEOTIDE SEQUENCE [LARGE SCALE GENOMIC DNA]</scope>
    <source>
        <strain evidence="1 2">P4T</strain>
    </source>
</reference>
<sequence>MKKLYYLIALLVLLGCKKDDEVPVTSFTRIYDHSNYNVDYRPLDVEEGTDSYVILATTTLDRTQFPGIQLVQVDKEGEFESSYEFSENTIAPTSDLMKVDTFFYFFAMDPVSLQASLVSFTPGFGNITATPLNGLLYPLAGSLTSDNQFLLLSYNPDDKLSVISKVDRTGSVGSTAAYTIGPGSDVEEAIINHYTQPDDKSLSFFCGEVSGSLVYFNGFFNYSMSLVFSNFSGDPAGVVQGQFTDAGIRSVLPINGSTFAISGYQFDDNFIYPSVTLATSGLSSSVDLYTSNAAEWRPHTPVVLKSYTLNEIEYIVYAAETKSRQVALYMYEKNSGNFAGLAHIGYANPFTLSSLTVDDENHLVVLGTTYVAGRFRRIFVEKISETDMEKRVLKTEE</sequence>
<organism evidence="1 2">
    <name type="scientific">Imperialibacter roseus</name>
    <dbReference type="NCBI Taxonomy" id="1324217"/>
    <lineage>
        <taxon>Bacteria</taxon>
        <taxon>Pseudomonadati</taxon>
        <taxon>Bacteroidota</taxon>
        <taxon>Cytophagia</taxon>
        <taxon>Cytophagales</taxon>
        <taxon>Flammeovirgaceae</taxon>
        <taxon>Imperialibacter</taxon>
    </lineage>
</organism>
<protein>
    <recommendedName>
        <fullName evidence="3">Lipoprotein</fullName>
    </recommendedName>
</protein>
<evidence type="ECO:0000313" key="2">
    <source>
        <dbReference type="Proteomes" id="UP001302349"/>
    </source>
</evidence>
<dbReference type="EMBL" id="CP136051">
    <property type="protein sequence ID" value="WOK05402.1"/>
    <property type="molecule type" value="Genomic_DNA"/>
</dbReference>
<evidence type="ECO:0000313" key="1">
    <source>
        <dbReference type="EMBL" id="WOK05402.1"/>
    </source>
</evidence>
<keyword evidence="2" id="KW-1185">Reference proteome</keyword>
<proteinExistence type="predicted"/>